<comment type="function">
    <text evidence="12">Produces ATP from ADP in the presence of a proton gradient across the membrane. The catalytic sites are hosted primarily by the beta subunits.</text>
</comment>
<organism evidence="14 15">
    <name type="scientific">Tenacibaculum geojense</name>
    <dbReference type="NCBI Taxonomy" id="915352"/>
    <lineage>
        <taxon>Bacteria</taxon>
        <taxon>Pseudomonadati</taxon>
        <taxon>Bacteroidota</taxon>
        <taxon>Flavobacteriia</taxon>
        <taxon>Flavobacteriales</taxon>
        <taxon>Flavobacteriaceae</taxon>
        <taxon>Tenacibaculum</taxon>
    </lineage>
</organism>
<dbReference type="PROSITE" id="PS00152">
    <property type="entry name" value="ATPASE_ALPHA_BETA"/>
    <property type="match status" value="1"/>
</dbReference>
<dbReference type="Pfam" id="PF00006">
    <property type="entry name" value="ATP-synt_ab"/>
    <property type="match status" value="1"/>
</dbReference>
<dbReference type="HAMAP" id="MF_01347">
    <property type="entry name" value="ATP_synth_beta_bact"/>
    <property type="match status" value="1"/>
</dbReference>
<comment type="caution">
    <text evidence="14">The sequence shown here is derived from an EMBL/GenBank/DDBJ whole genome shotgun (WGS) entry which is preliminary data.</text>
</comment>
<keyword evidence="6 12" id="KW-0067">ATP-binding</keyword>
<keyword evidence="8 12" id="KW-0406">Ion transport</keyword>
<keyword evidence="7 12" id="KW-1278">Translocase</keyword>
<protein>
    <recommendedName>
        <fullName evidence="12">ATP synthase subunit beta</fullName>
        <ecNumber evidence="12">7.1.2.2</ecNumber>
    </recommendedName>
    <alternativeName>
        <fullName evidence="12">ATP synthase F1 sector subunit beta</fullName>
    </alternativeName>
    <alternativeName>
        <fullName evidence="12">F-ATPase subunit beta</fullName>
    </alternativeName>
</protein>
<comment type="similarity">
    <text evidence="2 12">Belongs to the ATPase alpha/beta chains family.</text>
</comment>
<evidence type="ECO:0000259" key="13">
    <source>
        <dbReference type="SMART" id="SM00382"/>
    </source>
</evidence>
<dbReference type="RefSeq" id="WP_386108566.1">
    <property type="nucleotide sequence ID" value="NZ_JBHTJR010000051.1"/>
</dbReference>
<dbReference type="Gene3D" id="1.10.1140.10">
    <property type="entry name" value="Bovine Mitochondrial F1-atpase, Atp Synthase Beta Chain, Chain D, domain 3"/>
    <property type="match status" value="1"/>
</dbReference>
<evidence type="ECO:0000256" key="3">
    <source>
        <dbReference type="ARBA" id="ARBA00022448"/>
    </source>
</evidence>
<evidence type="ECO:0000313" key="14">
    <source>
        <dbReference type="EMBL" id="MFD0993870.1"/>
    </source>
</evidence>
<dbReference type="CDD" id="cd18110">
    <property type="entry name" value="ATP-synt_F1_beta_C"/>
    <property type="match status" value="1"/>
</dbReference>
<name>A0ABW3JTS8_9FLAO</name>
<evidence type="ECO:0000256" key="2">
    <source>
        <dbReference type="ARBA" id="ARBA00008936"/>
    </source>
</evidence>
<dbReference type="Gene3D" id="3.40.50.300">
    <property type="entry name" value="P-loop containing nucleotide triphosphate hydrolases"/>
    <property type="match status" value="1"/>
</dbReference>
<evidence type="ECO:0000256" key="10">
    <source>
        <dbReference type="ARBA" id="ARBA00023196"/>
    </source>
</evidence>
<dbReference type="InterPro" id="IPR004100">
    <property type="entry name" value="ATPase_F1/V1/A1_a/bsu_N"/>
</dbReference>
<dbReference type="EC" id="7.1.2.2" evidence="12"/>
<feature type="domain" description="AAA+ ATPase" evidence="13">
    <location>
        <begin position="149"/>
        <end position="444"/>
    </location>
</feature>
<evidence type="ECO:0000313" key="15">
    <source>
        <dbReference type="Proteomes" id="UP001597062"/>
    </source>
</evidence>
<feature type="binding site" evidence="12">
    <location>
        <begin position="157"/>
        <end position="164"/>
    </location>
    <ligand>
        <name>ATP</name>
        <dbReference type="ChEBI" id="CHEBI:30616"/>
    </ligand>
</feature>
<evidence type="ECO:0000256" key="7">
    <source>
        <dbReference type="ARBA" id="ARBA00022967"/>
    </source>
</evidence>
<evidence type="ECO:0000256" key="6">
    <source>
        <dbReference type="ARBA" id="ARBA00022840"/>
    </source>
</evidence>
<dbReference type="InterPro" id="IPR050053">
    <property type="entry name" value="ATPase_alpha/beta_chains"/>
</dbReference>
<reference evidence="15" key="1">
    <citation type="journal article" date="2019" name="Int. J. Syst. Evol. Microbiol.">
        <title>The Global Catalogue of Microorganisms (GCM) 10K type strain sequencing project: providing services to taxonomists for standard genome sequencing and annotation.</title>
        <authorList>
            <consortium name="The Broad Institute Genomics Platform"/>
            <consortium name="The Broad Institute Genome Sequencing Center for Infectious Disease"/>
            <person name="Wu L."/>
            <person name="Ma J."/>
        </authorList>
    </citation>
    <scope>NUCLEOTIDE SEQUENCE [LARGE SCALE GENOMIC DNA]</scope>
    <source>
        <strain evidence="15">CCUG 60527</strain>
    </source>
</reference>
<keyword evidence="12" id="KW-1003">Cell membrane</keyword>
<dbReference type="SUPFAM" id="SSF47917">
    <property type="entry name" value="C-terminal domain of alpha and beta subunits of F1 ATP synthase"/>
    <property type="match status" value="1"/>
</dbReference>
<dbReference type="InterPro" id="IPR027417">
    <property type="entry name" value="P-loop_NTPase"/>
</dbReference>
<evidence type="ECO:0000256" key="4">
    <source>
        <dbReference type="ARBA" id="ARBA00022741"/>
    </source>
</evidence>
<evidence type="ECO:0000256" key="5">
    <source>
        <dbReference type="ARBA" id="ARBA00022781"/>
    </source>
</evidence>
<keyword evidence="11 12" id="KW-0066">ATP synthesis</keyword>
<sequence>MSTITGKVSQIIGPVIDVEFNNENAELPKIYDSLEIKKADGTTLVLEVQQHIGENTVRTISMDATDGLQRGQEVVATGNPIQMPIGNDIYGRLFNVTGEAIDGLGDLPKTGDAGLPIHRQAPKFEELSTSTEVLYTGIKVIDLIEPYAKGGKIGLFGGAGVGKTVLIQELINNIAKGHGGLSVFAGVGERTREGNDLLREMLESGIIKYGDDFMHSMEEGGWDLTKVDKTGMRDSKATFVFGQMNEPPGARARVALSGLTIAEYFRDGAGEDQGKDVLFFVDNIFRFTQAGSEVSALLGRMPSAVGYQPTLATEMGAMQERITSTKKGSITSVQAVYVPADDLTDPAPATTFAHLDATTVLSRKIAELGIYPAVDPLDSTSRILTPEILGDEHYNTAQRVKELLQRYKELQDIIAILGMEELSEEDKLVVHRARRVQRFLSQPFHVAEQFTGIPGVLVDIKDTIKGFNMIMDGELDHLPEAAFNLRGSIQDAIEAGEKMLAEA</sequence>
<dbReference type="InterPro" id="IPR003593">
    <property type="entry name" value="AAA+_ATPase"/>
</dbReference>
<dbReference type="InterPro" id="IPR055190">
    <property type="entry name" value="ATP-synt_VA_C"/>
</dbReference>
<dbReference type="SUPFAM" id="SSF50615">
    <property type="entry name" value="N-terminal domain of alpha and beta subunits of F1 ATP synthase"/>
    <property type="match status" value="1"/>
</dbReference>
<keyword evidence="10 12" id="KW-0139">CF(1)</keyword>
<dbReference type="InterPro" id="IPR020003">
    <property type="entry name" value="ATPase_a/bsu_AS"/>
</dbReference>
<evidence type="ECO:0000256" key="1">
    <source>
        <dbReference type="ARBA" id="ARBA00004370"/>
    </source>
</evidence>
<keyword evidence="5 12" id="KW-0375">Hydrogen ion transport</keyword>
<keyword evidence="9 12" id="KW-0472">Membrane</keyword>
<comment type="catalytic activity">
    <reaction evidence="12">
        <text>ATP + H2O + 4 H(+)(in) = ADP + phosphate + 5 H(+)(out)</text>
        <dbReference type="Rhea" id="RHEA:57720"/>
        <dbReference type="ChEBI" id="CHEBI:15377"/>
        <dbReference type="ChEBI" id="CHEBI:15378"/>
        <dbReference type="ChEBI" id="CHEBI:30616"/>
        <dbReference type="ChEBI" id="CHEBI:43474"/>
        <dbReference type="ChEBI" id="CHEBI:456216"/>
        <dbReference type="EC" id="7.1.2.2"/>
    </reaction>
</comment>
<dbReference type="SUPFAM" id="SSF52540">
    <property type="entry name" value="P-loop containing nucleoside triphosphate hydrolases"/>
    <property type="match status" value="1"/>
</dbReference>
<evidence type="ECO:0000256" key="8">
    <source>
        <dbReference type="ARBA" id="ARBA00023065"/>
    </source>
</evidence>
<evidence type="ECO:0000256" key="11">
    <source>
        <dbReference type="ARBA" id="ARBA00023310"/>
    </source>
</evidence>
<proteinExistence type="inferred from homology"/>
<accession>A0ABW3JTS8</accession>
<dbReference type="CDD" id="cd01133">
    <property type="entry name" value="F1-ATPase_beta_CD"/>
    <property type="match status" value="1"/>
</dbReference>
<dbReference type="InterPro" id="IPR024034">
    <property type="entry name" value="ATPase_F1/V1_b/a_C"/>
</dbReference>
<keyword evidence="4 12" id="KW-0547">Nucleotide-binding</keyword>
<dbReference type="Pfam" id="PF22919">
    <property type="entry name" value="ATP-synt_VA_C"/>
    <property type="match status" value="1"/>
</dbReference>
<evidence type="ECO:0000256" key="12">
    <source>
        <dbReference type="HAMAP-Rule" id="MF_01347"/>
    </source>
</evidence>
<dbReference type="InterPro" id="IPR036121">
    <property type="entry name" value="ATPase_F1/V1/A1_a/bsu_N_sf"/>
</dbReference>
<dbReference type="CDD" id="cd18115">
    <property type="entry name" value="ATP-synt_F1_beta_N"/>
    <property type="match status" value="1"/>
</dbReference>
<dbReference type="EMBL" id="JBHTJR010000051">
    <property type="protein sequence ID" value="MFD0993870.1"/>
    <property type="molecule type" value="Genomic_DNA"/>
</dbReference>
<dbReference type="Gene3D" id="2.40.10.170">
    <property type="match status" value="1"/>
</dbReference>
<dbReference type="InterPro" id="IPR000194">
    <property type="entry name" value="ATPase_F1/V1/A1_a/bsu_nucl-bd"/>
</dbReference>
<gene>
    <name evidence="12 14" type="primary">atpD</name>
    <name evidence="14" type="ORF">ACFQ1U_11685</name>
</gene>
<dbReference type="Proteomes" id="UP001597062">
    <property type="component" value="Unassembled WGS sequence"/>
</dbReference>
<keyword evidence="3 12" id="KW-0813">Transport</keyword>
<dbReference type="Pfam" id="PF02874">
    <property type="entry name" value="ATP-synt_ab_N"/>
    <property type="match status" value="1"/>
</dbReference>
<dbReference type="PANTHER" id="PTHR15184">
    <property type="entry name" value="ATP SYNTHASE"/>
    <property type="match status" value="1"/>
</dbReference>
<dbReference type="SMART" id="SM00382">
    <property type="entry name" value="AAA"/>
    <property type="match status" value="1"/>
</dbReference>
<evidence type="ECO:0000256" key="9">
    <source>
        <dbReference type="ARBA" id="ARBA00023136"/>
    </source>
</evidence>
<dbReference type="PANTHER" id="PTHR15184:SF71">
    <property type="entry name" value="ATP SYNTHASE SUBUNIT BETA, MITOCHONDRIAL"/>
    <property type="match status" value="1"/>
</dbReference>
<keyword evidence="15" id="KW-1185">Reference proteome</keyword>
<comment type="subcellular location">
    <subcellularLocation>
        <location evidence="12">Cell membrane</location>
        <topology evidence="12">Peripheral membrane protein</topology>
    </subcellularLocation>
    <subcellularLocation>
        <location evidence="1">Membrane</location>
    </subcellularLocation>
</comment>
<dbReference type="NCBIfam" id="TIGR01039">
    <property type="entry name" value="atpD"/>
    <property type="match status" value="1"/>
</dbReference>
<dbReference type="InterPro" id="IPR005722">
    <property type="entry name" value="ATP_synth_F1_bsu"/>
</dbReference>